<dbReference type="AlphaFoldDB" id="A0A835XTN0"/>
<feature type="coiled-coil region" evidence="1">
    <location>
        <begin position="74"/>
        <end position="104"/>
    </location>
</feature>
<comment type="caution">
    <text evidence="3">The sequence shown here is derived from an EMBL/GenBank/DDBJ whole genome shotgun (WGS) entry which is preliminary data.</text>
</comment>
<dbReference type="EMBL" id="JAEHOE010000108">
    <property type="protein sequence ID" value="KAG2486695.1"/>
    <property type="molecule type" value="Genomic_DNA"/>
</dbReference>
<keyword evidence="2" id="KW-0812">Transmembrane</keyword>
<accession>A0A835XTN0</accession>
<protein>
    <submittedName>
        <fullName evidence="3">Uncharacterized protein</fullName>
    </submittedName>
</protein>
<gene>
    <name evidence="3" type="ORF">HYH03_014624</name>
</gene>
<feature type="transmembrane region" description="Helical" evidence="2">
    <location>
        <begin position="40"/>
        <end position="59"/>
    </location>
</feature>
<keyword evidence="1" id="KW-0175">Coiled coil</keyword>
<proteinExistence type="predicted"/>
<evidence type="ECO:0000256" key="1">
    <source>
        <dbReference type="SAM" id="Coils"/>
    </source>
</evidence>
<keyword evidence="4" id="KW-1185">Reference proteome</keyword>
<keyword evidence="2" id="KW-1133">Transmembrane helix</keyword>
<name>A0A835XTN0_9CHLO</name>
<evidence type="ECO:0000313" key="4">
    <source>
        <dbReference type="Proteomes" id="UP000612055"/>
    </source>
</evidence>
<evidence type="ECO:0000313" key="3">
    <source>
        <dbReference type="EMBL" id="KAG2486695.1"/>
    </source>
</evidence>
<dbReference type="Proteomes" id="UP000612055">
    <property type="component" value="Unassembled WGS sequence"/>
</dbReference>
<evidence type="ECO:0000256" key="2">
    <source>
        <dbReference type="SAM" id="Phobius"/>
    </source>
</evidence>
<reference evidence="3" key="1">
    <citation type="journal article" date="2020" name="bioRxiv">
        <title>Comparative genomics of Chlamydomonas.</title>
        <authorList>
            <person name="Craig R.J."/>
            <person name="Hasan A.R."/>
            <person name="Ness R.W."/>
            <person name="Keightley P.D."/>
        </authorList>
    </citation>
    <scope>NUCLEOTIDE SEQUENCE</scope>
    <source>
        <strain evidence="3">CCAP 11/70</strain>
    </source>
</reference>
<sequence>MSQRRAARVVTRCGFNTSKKTAEPELAEPEPQSFAARPSAVINIFGAIAGVLLACNMVLQIDGQVAAQDHQPTNAIYQRLQDKEESQARQLENMEKQNRELQLRIDRAG</sequence>
<keyword evidence="2" id="KW-0472">Membrane</keyword>
<organism evidence="3 4">
    <name type="scientific">Edaphochlamys debaryana</name>
    <dbReference type="NCBI Taxonomy" id="47281"/>
    <lineage>
        <taxon>Eukaryota</taxon>
        <taxon>Viridiplantae</taxon>
        <taxon>Chlorophyta</taxon>
        <taxon>core chlorophytes</taxon>
        <taxon>Chlorophyceae</taxon>
        <taxon>CS clade</taxon>
        <taxon>Chlamydomonadales</taxon>
        <taxon>Chlamydomonadales incertae sedis</taxon>
        <taxon>Edaphochlamys</taxon>
    </lineage>
</organism>